<protein>
    <submittedName>
        <fullName evidence="1">Uncharacterized protein</fullName>
    </submittedName>
</protein>
<evidence type="ECO:0000313" key="1">
    <source>
        <dbReference type="EMBL" id="RHZ70420.1"/>
    </source>
</evidence>
<dbReference type="EMBL" id="PQFF01000248">
    <property type="protein sequence ID" value="RHZ70420.1"/>
    <property type="molecule type" value="Genomic_DNA"/>
</dbReference>
<accession>A0A397IC81</accession>
<gene>
    <name evidence="1" type="ORF">Glove_271g95</name>
</gene>
<evidence type="ECO:0000313" key="2">
    <source>
        <dbReference type="Proteomes" id="UP000266861"/>
    </source>
</evidence>
<organism evidence="1 2">
    <name type="scientific">Diversispora epigaea</name>
    <dbReference type="NCBI Taxonomy" id="1348612"/>
    <lineage>
        <taxon>Eukaryota</taxon>
        <taxon>Fungi</taxon>
        <taxon>Fungi incertae sedis</taxon>
        <taxon>Mucoromycota</taxon>
        <taxon>Glomeromycotina</taxon>
        <taxon>Glomeromycetes</taxon>
        <taxon>Diversisporales</taxon>
        <taxon>Diversisporaceae</taxon>
        <taxon>Diversispora</taxon>
    </lineage>
</organism>
<dbReference type="AlphaFoldDB" id="A0A397IC81"/>
<name>A0A397IC81_9GLOM</name>
<dbReference type="Proteomes" id="UP000266861">
    <property type="component" value="Unassembled WGS sequence"/>
</dbReference>
<proteinExistence type="predicted"/>
<comment type="caution">
    <text evidence="1">The sequence shown here is derived from an EMBL/GenBank/DDBJ whole genome shotgun (WGS) entry which is preliminary data.</text>
</comment>
<keyword evidence="2" id="KW-1185">Reference proteome</keyword>
<reference evidence="1 2" key="1">
    <citation type="submission" date="2018-08" db="EMBL/GenBank/DDBJ databases">
        <title>Genome and evolution of the arbuscular mycorrhizal fungus Diversispora epigaea (formerly Glomus versiforme) and its bacterial endosymbionts.</title>
        <authorList>
            <person name="Sun X."/>
            <person name="Fei Z."/>
            <person name="Harrison M."/>
        </authorList>
    </citation>
    <scope>NUCLEOTIDE SEQUENCE [LARGE SCALE GENOMIC DNA]</scope>
    <source>
        <strain evidence="1 2">IT104</strain>
    </source>
</reference>
<sequence>MTFSYKIVCSDETKKHFIAISAPFGLDSIIYLKTEFTYYDSNELKTKTEEMFFLGFIEGSTDREAIKHYKENLEKELKNGLFIRSLEITLFISIGSKPVAQTDIAKEPIGYDAKIEKALDCVFELSNSRLSEIRSVQSKEYEIGRSIVITISHFGYGEVESGFYFIFNKEIKNSIAKLKELKLIKEKASATDRNEIFLKLMYLCEESLGIDLKRAIKESESKSFFLYASSAALKYLNNFTVNDSSISEEYFEISTEEILIFENCAVGG</sequence>